<organism evidence="1 2">
    <name type="scientific">Helianthus annuus</name>
    <name type="common">Common sunflower</name>
    <dbReference type="NCBI Taxonomy" id="4232"/>
    <lineage>
        <taxon>Eukaryota</taxon>
        <taxon>Viridiplantae</taxon>
        <taxon>Streptophyta</taxon>
        <taxon>Embryophyta</taxon>
        <taxon>Tracheophyta</taxon>
        <taxon>Spermatophyta</taxon>
        <taxon>Magnoliopsida</taxon>
        <taxon>eudicotyledons</taxon>
        <taxon>Gunneridae</taxon>
        <taxon>Pentapetalae</taxon>
        <taxon>asterids</taxon>
        <taxon>campanulids</taxon>
        <taxon>Asterales</taxon>
        <taxon>Asteraceae</taxon>
        <taxon>Asteroideae</taxon>
        <taxon>Heliantheae alliance</taxon>
        <taxon>Heliantheae</taxon>
        <taxon>Helianthus</taxon>
    </lineage>
</organism>
<reference evidence="1" key="1">
    <citation type="journal article" date="2017" name="Nature">
        <title>The sunflower genome provides insights into oil metabolism, flowering and Asterid evolution.</title>
        <authorList>
            <person name="Badouin H."/>
            <person name="Gouzy J."/>
            <person name="Grassa C.J."/>
            <person name="Murat F."/>
            <person name="Staton S.E."/>
            <person name="Cottret L."/>
            <person name="Lelandais-Briere C."/>
            <person name="Owens G.L."/>
            <person name="Carrere S."/>
            <person name="Mayjonade B."/>
            <person name="Legrand L."/>
            <person name="Gill N."/>
            <person name="Kane N.C."/>
            <person name="Bowers J.E."/>
            <person name="Hubner S."/>
            <person name="Bellec A."/>
            <person name="Berard A."/>
            <person name="Berges H."/>
            <person name="Blanchet N."/>
            <person name="Boniface M.C."/>
            <person name="Brunel D."/>
            <person name="Catrice O."/>
            <person name="Chaidir N."/>
            <person name="Claudel C."/>
            <person name="Donnadieu C."/>
            <person name="Faraut T."/>
            <person name="Fievet G."/>
            <person name="Helmstetter N."/>
            <person name="King M."/>
            <person name="Knapp S.J."/>
            <person name="Lai Z."/>
            <person name="Le Paslier M.C."/>
            <person name="Lippi Y."/>
            <person name="Lorenzon L."/>
            <person name="Mandel J.R."/>
            <person name="Marage G."/>
            <person name="Marchand G."/>
            <person name="Marquand E."/>
            <person name="Bret-Mestries E."/>
            <person name="Morien E."/>
            <person name="Nambeesan S."/>
            <person name="Nguyen T."/>
            <person name="Pegot-Espagnet P."/>
            <person name="Pouilly N."/>
            <person name="Raftis F."/>
            <person name="Sallet E."/>
            <person name="Schiex T."/>
            <person name="Thomas J."/>
            <person name="Vandecasteele C."/>
            <person name="Vares D."/>
            <person name="Vear F."/>
            <person name="Vautrin S."/>
            <person name="Crespi M."/>
            <person name="Mangin B."/>
            <person name="Burke J.M."/>
            <person name="Salse J."/>
            <person name="Munos S."/>
            <person name="Vincourt P."/>
            <person name="Rieseberg L.H."/>
            <person name="Langlade N.B."/>
        </authorList>
    </citation>
    <scope>NUCLEOTIDE SEQUENCE</scope>
    <source>
        <tissue evidence="1">Leaves</tissue>
    </source>
</reference>
<dbReference type="EMBL" id="MNCJ02000316">
    <property type="protein sequence ID" value="KAF5823561.1"/>
    <property type="molecule type" value="Genomic_DNA"/>
</dbReference>
<protein>
    <submittedName>
        <fullName evidence="1">Uncharacterized protein</fullName>
    </submittedName>
</protein>
<evidence type="ECO:0000313" key="2">
    <source>
        <dbReference type="Proteomes" id="UP000215914"/>
    </source>
</evidence>
<comment type="caution">
    <text evidence="1">The sequence shown here is derived from an EMBL/GenBank/DDBJ whole genome shotgun (WGS) entry which is preliminary data.</text>
</comment>
<dbReference type="Gramene" id="mRNA:HanXRQr2_Chr01g0039681">
    <property type="protein sequence ID" value="mRNA:HanXRQr2_Chr01g0039681"/>
    <property type="gene ID" value="HanXRQr2_Chr01g0039681"/>
</dbReference>
<reference evidence="1" key="2">
    <citation type="submission" date="2020-06" db="EMBL/GenBank/DDBJ databases">
        <title>Helianthus annuus Genome sequencing and assembly Release 2.</title>
        <authorList>
            <person name="Gouzy J."/>
            <person name="Langlade N."/>
            <person name="Munos S."/>
        </authorList>
    </citation>
    <scope>NUCLEOTIDE SEQUENCE</scope>
    <source>
        <tissue evidence="1">Leaves</tissue>
    </source>
</reference>
<accession>A0A9K3JYE7</accession>
<name>A0A9K3JYE7_HELAN</name>
<dbReference type="AlphaFoldDB" id="A0A9K3JYE7"/>
<gene>
    <name evidence="1" type="ORF">HanXRQr2_Chr01g0039681</name>
</gene>
<dbReference type="Proteomes" id="UP000215914">
    <property type="component" value="Unassembled WGS sequence"/>
</dbReference>
<evidence type="ECO:0000313" key="1">
    <source>
        <dbReference type="EMBL" id="KAF5823561.1"/>
    </source>
</evidence>
<keyword evidence="2" id="KW-1185">Reference proteome</keyword>
<proteinExistence type="predicted"/>
<sequence>MMTAAMWSICFQNHLLLYRSRFHDNLCGLSNQDMSIAPLKEIATSIHRFNRRSIETSASLAIVAFTSLKAKNQGGLQLQLKKKALQLERSVNWNSTTQIHRRKGLAKAASRTKTQLTEVRPFVHQYKNVEWDGGQELIPFVQMMMTAC</sequence>